<accession>A0A3B1K6S4</accession>
<dbReference type="InParanoid" id="A0A3B1K6S4"/>
<proteinExistence type="predicted"/>
<feature type="compositionally biased region" description="Basic and acidic residues" evidence="1">
    <location>
        <begin position="23"/>
        <end position="36"/>
    </location>
</feature>
<organism evidence="2 3">
    <name type="scientific">Astyanax mexicanus</name>
    <name type="common">Blind cave fish</name>
    <name type="synonym">Astyanax fasciatus mexicanus</name>
    <dbReference type="NCBI Taxonomy" id="7994"/>
    <lineage>
        <taxon>Eukaryota</taxon>
        <taxon>Metazoa</taxon>
        <taxon>Chordata</taxon>
        <taxon>Craniata</taxon>
        <taxon>Vertebrata</taxon>
        <taxon>Euteleostomi</taxon>
        <taxon>Actinopterygii</taxon>
        <taxon>Neopterygii</taxon>
        <taxon>Teleostei</taxon>
        <taxon>Ostariophysi</taxon>
        <taxon>Characiformes</taxon>
        <taxon>Characoidei</taxon>
        <taxon>Acestrorhamphidae</taxon>
        <taxon>Acestrorhamphinae</taxon>
        <taxon>Astyanax</taxon>
    </lineage>
</organism>
<reference evidence="3" key="1">
    <citation type="submission" date="2013-03" db="EMBL/GenBank/DDBJ databases">
        <authorList>
            <person name="Jeffery W."/>
            <person name="Warren W."/>
            <person name="Wilson R.K."/>
        </authorList>
    </citation>
    <scope>NUCLEOTIDE SEQUENCE</scope>
    <source>
        <strain evidence="3">female</strain>
    </source>
</reference>
<reference evidence="2" key="3">
    <citation type="submission" date="2025-08" db="UniProtKB">
        <authorList>
            <consortium name="Ensembl"/>
        </authorList>
    </citation>
    <scope>IDENTIFICATION</scope>
</reference>
<sequence>SLLSLHGLSNTQYVQGLDTEQDEYAHGHSENPEPKGNDFCIASPSQPPCFHRQHQRKVAVDVHHHQHVNASIHKLPIRPVEVVEDVHGPECQVAQVDLRYSPNKRIPENSSQTQHKDVRRHDGMN</sequence>
<reference evidence="2" key="4">
    <citation type="submission" date="2025-09" db="UniProtKB">
        <authorList>
            <consortium name="Ensembl"/>
        </authorList>
    </citation>
    <scope>IDENTIFICATION</scope>
</reference>
<dbReference type="Proteomes" id="UP000018467">
    <property type="component" value="Unassembled WGS sequence"/>
</dbReference>
<dbReference type="AlphaFoldDB" id="A0A3B1K6S4"/>
<keyword evidence="3" id="KW-1185">Reference proteome</keyword>
<dbReference type="Bgee" id="ENSAMXG00000032555">
    <property type="expression patterns" value="Expressed in intestine"/>
</dbReference>
<feature type="region of interest" description="Disordered" evidence="1">
    <location>
        <begin position="101"/>
        <end position="125"/>
    </location>
</feature>
<protein>
    <submittedName>
        <fullName evidence="2">Uncharacterized protein</fullName>
    </submittedName>
</protein>
<dbReference type="Ensembl" id="ENSAMXT00000039436.1">
    <property type="protein sequence ID" value="ENSAMXP00000050382.1"/>
    <property type="gene ID" value="ENSAMXG00000032555.1"/>
</dbReference>
<evidence type="ECO:0000256" key="1">
    <source>
        <dbReference type="SAM" id="MobiDB-lite"/>
    </source>
</evidence>
<reference evidence="3" key="2">
    <citation type="journal article" date="2014" name="Nat. Commun.">
        <title>The cavefish genome reveals candidate genes for eye loss.</title>
        <authorList>
            <person name="McGaugh S.E."/>
            <person name="Gross J.B."/>
            <person name="Aken B."/>
            <person name="Blin M."/>
            <person name="Borowsky R."/>
            <person name="Chalopin D."/>
            <person name="Hinaux H."/>
            <person name="Jeffery W.R."/>
            <person name="Keene A."/>
            <person name="Ma L."/>
            <person name="Minx P."/>
            <person name="Murphy D."/>
            <person name="O'Quin K.E."/>
            <person name="Retaux S."/>
            <person name="Rohner N."/>
            <person name="Searle S.M."/>
            <person name="Stahl B.A."/>
            <person name="Tabin C."/>
            <person name="Volff J.N."/>
            <person name="Yoshizawa M."/>
            <person name="Warren W.C."/>
        </authorList>
    </citation>
    <scope>NUCLEOTIDE SEQUENCE [LARGE SCALE GENOMIC DNA]</scope>
    <source>
        <strain evidence="3">female</strain>
    </source>
</reference>
<feature type="region of interest" description="Disordered" evidence="1">
    <location>
        <begin position="19"/>
        <end position="47"/>
    </location>
</feature>
<evidence type="ECO:0000313" key="2">
    <source>
        <dbReference type="Ensembl" id="ENSAMXP00000050382.1"/>
    </source>
</evidence>
<name>A0A3B1K6S4_ASTMX</name>
<feature type="compositionally biased region" description="Basic and acidic residues" evidence="1">
    <location>
        <begin position="114"/>
        <end position="125"/>
    </location>
</feature>
<evidence type="ECO:0000313" key="3">
    <source>
        <dbReference type="Proteomes" id="UP000018467"/>
    </source>
</evidence>